<dbReference type="InterPro" id="IPR041495">
    <property type="entry name" value="Mub_B2"/>
</dbReference>
<sequence length="1169" mass="124062">MENKLHYKMYKAGKIWLFASISTIAFGTGIMLSPNGNKVHADTVATTTTAQAGQTETTQVAPTSEAVTTTNPASEQTSSTDAKNSTDTTVVAQPASTTATNASEATTSTSQASQTTTTSEAATATPGSQATSAVTTESVATSTAVNETNPESAAVSSPATSEVKATPETEPTSTQPSSQPDVTQQTETVQPVSQPNLNKLTTNLAAAPTTAATVVAQGTWPWGNTAHWTYTDDGTLTFDGDGTISSNWASDNNSFDNSDSPIVKYNPKKIVFAAKVTIVNRGADIFSNVPGKITAINGFTGPEVYNNKTSNLESFENLSNLDISGLDRVGRLFEGLNSLKTIDLSQLKPNPNVVLDRNLGDSGYNALFAGDSSLVEIKGLETWKDLRAGLTFNSTFWACSSLQTLDLSNWNTGQSISNTYMLLGTKSLWKLTLNKDHPLLNVPDAAIPNGTDNFNSNPTKGQKIPGTVNPATGDNNIATGQGWRSVGNGTDANPQGTNYPTAKDVANIQGPITDNVFVWRQLAQPVQIEYVNDSKGGAPITGPNVPTQVPGYNGIDSDNPTNAGDQLTIDSSIPAETIVVDGITYKLVPSKNPQVPGFYTNDNQKLTYHYVQQASATINYVDASNGNTIIDSTNLTGTIGDPITGVTEKIAALEKQGYKLKSNNVPATFGEDANQTYTVELEHNILTINPDNPGKPGQPIDPNNPDGPKWPEKTTAEDLKTESTITVHYKYADGRQAAPDATRTVHFTRTATVDAVTGQVTYGAWTPVESANVTVDSPAISGYTPDQGQISVTATAGNNSDQTVTYQANDVKATVKVIDDTTGQTIETHPLTGKNGGQLTNPVDLQALKNKGYVIGSNNVPTTFGPDAEQTYEIHVTHGSVTGTPDNPGKPGQPIDPNNPDGPKWPDGTAADQLQTESTITVHYKYADGSQAAPDATKTVKFTRTVTVDTVTGQVTYGAWIPVDGTNVTIASPRIDGYTPDQAQVSVTATAGNNSNQTVTYAQNPLIVQPIDKDGNPVGPAYPTDPKQPQPQEIPGYKFDHFETKDGKTYAVYTKDDTPAAKDDQITVQPIDEQGNPVGPAYPTDPKNPQAPTIPGYRFKEFQTKAGKTFAVYAKVASQPTEAAKPQAEKPQTQLPQTGQTQNHFLGLLGMLLTTLAGLFRLGKLKKRQ</sequence>
<feature type="compositionally biased region" description="Low complexity" evidence="5">
    <location>
        <begin position="95"/>
        <end position="145"/>
    </location>
</feature>
<name>A0ABY5BNA5_9LACO</name>
<organism evidence="8 9">
    <name type="scientific">Fructilactobacillus myrtifloralis</name>
    <dbReference type="NCBI Taxonomy" id="2940301"/>
    <lineage>
        <taxon>Bacteria</taxon>
        <taxon>Bacillati</taxon>
        <taxon>Bacillota</taxon>
        <taxon>Bacilli</taxon>
        <taxon>Lactobacillales</taxon>
        <taxon>Lactobacillaceae</taxon>
        <taxon>Fructilactobacillus</taxon>
    </lineage>
</organism>
<dbReference type="PROSITE" id="PS50847">
    <property type="entry name" value="GRAM_POS_ANCHORING"/>
    <property type="match status" value="1"/>
</dbReference>
<feature type="region of interest" description="Disordered" evidence="5">
    <location>
        <begin position="878"/>
        <end position="910"/>
    </location>
</feature>
<feature type="compositionally biased region" description="Polar residues" evidence="5">
    <location>
        <begin position="146"/>
        <end position="160"/>
    </location>
</feature>
<keyword evidence="4" id="KW-0572">Peptidoglycan-anchor</keyword>
<evidence type="ECO:0000256" key="4">
    <source>
        <dbReference type="ARBA" id="ARBA00023088"/>
    </source>
</evidence>
<feature type="compositionally biased region" description="Low complexity" evidence="5">
    <location>
        <begin position="166"/>
        <end position="186"/>
    </location>
</feature>
<dbReference type="Pfam" id="PF17965">
    <property type="entry name" value="MucBP_2"/>
    <property type="match status" value="2"/>
</dbReference>
<evidence type="ECO:0000256" key="2">
    <source>
        <dbReference type="ARBA" id="ARBA00022525"/>
    </source>
</evidence>
<evidence type="ECO:0000313" key="8">
    <source>
        <dbReference type="EMBL" id="USS84691.1"/>
    </source>
</evidence>
<feature type="region of interest" description="Disordered" evidence="5">
    <location>
        <begin position="1072"/>
        <end position="1092"/>
    </location>
</feature>
<keyword evidence="6" id="KW-1133">Transmembrane helix</keyword>
<keyword evidence="1" id="KW-0134">Cell wall</keyword>
<dbReference type="NCBIfam" id="TIGR01167">
    <property type="entry name" value="LPXTG_anchor"/>
    <property type="match status" value="1"/>
</dbReference>
<evidence type="ECO:0000256" key="6">
    <source>
        <dbReference type="SAM" id="Phobius"/>
    </source>
</evidence>
<feature type="compositionally biased region" description="Low complexity" evidence="5">
    <location>
        <begin position="50"/>
        <end position="61"/>
    </location>
</feature>
<dbReference type="Gene3D" id="3.80.10.10">
    <property type="entry name" value="Ribonuclease Inhibitor"/>
    <property type="match status" value="1"/>
</dbReference>
<proteinExistence type="predicted"/>
<evidence type="ECO:0000259" key="7">
    <source>
        <dbReference type="PROSITE" id="PS50847"/>
    </source>
</evidence>
<dbReference type="Gene3D" id="3.10.20.470">
    <property type="match status" value="2"/>
</dbReference>
<gene>
    <name evidence="8" type="ORF">M3M35_05125</name>
</gene>
<dbReference type="Proteomes" id="UP001056707">
    <property type="component" value="Chromosome"/>
</dbReference>
<reference evidence="8" key="1">
    <citation type="submission" date="2022-05" db="EMBL/GenBank/DDBJ databases">
        <authorList>
            <person name="Oliphant S.A."/>
            <person name="Watson-Haigh N.S."/>
            <person name="Sumby K.M."/>
            <person name="Gardner J.M."/>
            <person name="Jiranek V."/>
        </authorList>
    </citation>
    <scope>NUCLEOTIDE SEQUENCE</scope>
    <source>
        <strain evidence="8">KI16_H9</strain>
    </source>
</reference>
<evidence type="ECO:0000313" key="9">
    <source>
        <dbReference type="Proteomes" id="UP001056707"/>
    </source>
</evidence>
<evidence type="ECO:0000256" key="3">
    <source>
        <dbReference type="ARBA" id="ARBA00022729"/>
    </source>
</evidence>
<feature type="transmembrane region" description="Helical" evidence="6">
    <location>
        <begin position="12"/>
        <end position="32"/>
    </location>
</feature>
<accession>A0ABY5BNA5</accession>
<feature type="region of interest" description="Disordered" evidence="5">
    <location>
        <begin position="688"/>
        <end position="715"/>
    </location>
</feature>
<feature type="region of interest" description="Disordered" evidence="5">
    <location>
        <begin position="50"/>
        <end position="194"/>
    </location>
</feature>
<dbReference type="InterPro" id="IPR019931">
    <property type="entry name" value="LPXTG_anchor"/>
</dbReference>
<dbReference type="Pfam" id="PF19258">
    <property type="entry name" value="KxYKxGKxW_sig"/>
    <property type="match status" value="1"/>
</dbReference>
<dbReference type="Pfam" id="PF17966">
    <property type="entry name" value="Muc_B2"/>
    <property type="match status" value="2"/>
</dbReference>
<dbReference type="InterPro" id="IPR022263">
    <property type="entry name" value="KxYKxGKxW"/>
</dbReference>
<dbReference type="InterPro" id="IPR041558">
    <property type="entry name" value="MucBP_2"/>
</dbReference>
<keyword evidence="2" id="KW-0964">Secreted</keyword>
<dbReference type="RefSeq" id="WP_252749594.1">
    <property type="nucleotide sequence ID" value="NZ_CP097116.1"/>
</dbReference>
<keyword evidence="9" id="KW-1185">Reference proteome</keyword>
<protein>
    <submittedName>
        <fullName evidence="8">KxYKxGKxW signal peptide domain-containing protein</fullName>
    </submittedName>
</protein>
<feature type="transmembrane region" description="Helical" evidence="6">
    <location>
        <begin position="1145"/>
        <end position="1163"/>
    </location>
</feature>
<dbReference type="Gene3D" id="2.60.40.4300">
    <property type="match status" value="2"/>
</dbReference>
<feature type="compositionally biased region" description="Polar residues" evidence="5">
    <location>
        <begin position="65"/>
        <end position="91"/>
    </location>
</feature>
<feature type="domain" description="Gram-positive cocci surface proteins LPxTG" evidence="7">
    <location>
        <begin position="1135"/>
        <end position="1169"/>
    </location>
</feature>
<dbReference type="NCBIfam" id="TIGR03715">
    <property type="entry name" value="KxYKxGKxW"/>
    <property type="match status" value="1"/>
</dbReference>
<dbReference type="Pfam" id="PF00746">
    <property type="entry name" value="Gram_pos_anchor"/>
    <property type="match status" value="1"/>
</dbReference>
<dbReference type="EMBL" id="CP097116">
    <property type="protein sequence ID" value="USS84691.1"/>
    <property type="molecule type" value="Genomic_DNA"/>
</dbReference>
<keyword evidence="6" id="KW-0472">Membrane</keyword>
<keyword evidence="3" id="KW-0732">Signal</keyword>
<keyword evidence="6" id="KW-0812">Transmembrane</keyword>
<evidence type="ECO:0000256" key="5">
    <source>
        <dbReference type="SAM" id="MobiDB-lite"/>
    </source>
</evidence>
<evidence type="ECO:0000256" key="1">
    <source>
        <dbReference type="ARBA" id="ARBA00022512"/>
    </source>
</evidence>
<dbReference type="InterPro" id="IPR032675">
    <property type="entry name" value="LRR_dom_sf"/>
</dbReference>